<dbReference type="Proteomes" id="UP000318370">
    <property type="component" value="Unassembled WGS sequence"/>
</dbReference>
<evidence type="ECO:0000259" key="14">
    <source>
        <dbReference type="Pfam" id="PF00593"/>
    </source>
</evidence>
<evidence type="ECO:0000256" key="9">
    <source>
        <dbReference type="ARBA" id="ARBA00023170"/>
    </source>
</evidence>
<protein>
    <submittedName>
        <fullName evidence="16">Putative hemoglobin and hemoglobin-haptoglobin-binding protein 3</fullName>
    </submittedName>
</protein>
<keyword evidence="4 11" id="KW-1134">Transmembrane beta strand</keyword>
<dbReference type="Gene3D" id="2.170.130.10">
    <property type="entry name" value="TonB-dependent receptor, plug domain"/>
    <property type="match status" value="1"/>
</dbReference>
<evidence type="ECO:0000256" key="2">
    <source>
        <dbReference type="ARBA" id="ARBA00008143"/>
    </source>
</evidence>
<feature type="compositionally biased region" description="Basic and acidic residues" evidence="13">
    <location>
        <begin position="1"/>
        <end position="16"/>
    </location>
</feature>
<dbReference type="InterPro" id="IPR037066">
    <property type="entry name" value="Plug_dom_sf"/>
</dbReference>
<dbReference type="GO" id="GO:0009279">
    <property type="term" value="C:cell outer membrane"/>
    <property type="evidence" value="ECO:0007669"/>
    <property type="project" value="UniProtKB-SubCell"/>
</dbReference>
<name>A0A564NPX2_9ENTR</name>
<dbReference type="PANTHER" id="PTHR30069:SF29">
    <property type="entry name" value="HEMOGLOBIN AND HEMOGLOBIN-HAPTOGLOBIN-BINDING PROTEIN 1-RELATED"/>
    <property type="match status" value="1"/>
</dbReference>
<keyword evidence="9" id="KW-0675">Receptor</keyword>
<evidence type="ECO:0000256" key="7">
    <source>
        <dbReference type="ARBA" id="ARBA00023077"/>
    </source>
</evidence>
<dbReference type="GO" id="GO:0044718">
    <property type="term" value="P:siderophore transmembrane transport"/>
    <property type="evidence" value="ECO:0007669"/>
    <property type="project" value="TreeGrafter"/>
</dbReference>
<sequence>MGRTENIRADKMEKLKTPRSSRKLFQQNALVASLFAVSCLTPVRAADIRAQTGSNVSSDDSSEQMVVTAPAPVLKAGSEHSISAQELQDKGANDFGSIMRYEPLIGATGASGGSGNGKSGFDRGGYTGYNIRGMESNRVGIDVDGIAQPNATGRSYASRAGLNTFGMGRDYIDPYMYGSIDIQSGATSTETANSSIGGNVSFRPKSADDYLHPGKTSAFGYRSGYNSADRSWHNGVTVAGGDETLRGIFVYSRRDGQETENNSGTVDSYPANWHSDAFLASGIWQPNDEHKLTSTFDYYHKTNHTHYDAWDFNGNSVIGTSDQTSQTRRWGLSLKDDWMPMNDYIDSVSTKVYYQHTESHDWTYMPDRITRAMYTVNSDYDTDSWGIQSALAKSIGRHDLSAGFNASTTKTQRPLTQSPAPSVYSQVMQPDADSRSYTVAGFMQDKINFDLDSHNFAVIPGIRVVHQSTRPENLSDLANNSSVLTGSDVSNLYGKNSDTQALPSLAFQYDITPRLMTYLQYQRGAQFPNASQLYGSWNLGSSYGGDKQYALIGNTDLKTETSNNVEWGMKGEVTEGITMRTALFYNSYKNFIAATRYMRANNPAQFANVPSNIYTIYQAENRDKAWIYGGEISARFNFGNWFEEVNGLSATLAYGYSEGQSKSSYSGDKYVDLDSVAPMKAIVGVAWDDPGKVYGTALTATFVKGKRAIATNREKYLNTGSDLTDSTSEYMRVPGYGMLDWTAYWQVAKNVRVNGGVYNITDRKYWDYLSSRNIETATNQDANDKALSVMPGRTWQLGVNVDF</sequence>
<dbReference type="Pfam" id="PF00593">
    <property type="entry name" value="TonB_dep_Rec_b-barrel"/>
    <property type="match status" value="1"/>
</dbReference>
<organism evidence="16 17">
    <name type="scientific">Klebsiella spallanzanii</name>
    <dbReference type="NCBI Taxonomy" id="2587528"/>
    <lineage>
        <taxon>Bacteria</taxon>
        <taxon>Pseudomonadati</taxon>
        <taxon>Pseudomonadota</taxon>
        <taxon>Gammaproteobacteria</taxon>
        <taxon>Enterobacterales</taxon>
        <taxon>Enterobacteriaceae</taxon>
        <taxon>Klebsiella/Raoultella group</taxon>
        <taxon>Klebsiella</taxon>
    </lineage>
</organism>
<dbReference type="CDD" id="cd01347">
    <property type="entry name" value="ligand_gated_channel"/>
    <property type="match status" value="1"/>
</dbReference>
<keyword evidence="10 11" id="KW-0998">Cell outer membrane</keyword>
<evidence type="ECO:0000256" key="10">
    <source>
        <dbReference type="ARBA" id="ARBA00023237"/>
    </source>
</evidence>
<evidence type="ECO:0000313" key="17">
    <source>
        <dbReference type="Proteomes" id="UP000318370"/>
    </source>
</evidence>
<dbReference type="PANTHER" id="PTHR30069">
    <property type="entry name" value="TONB-DEPENDENT OUTER MEMBRANE RECEPTOR"/>
    <property type="match status" value="1"/>
</dbReference>
<feature type="region of interest" description="Disordered" evidence="13">
    <location>
        <begin position="1"/>
        <end position="20"/>
    </location>
</feature>
<evidence type="ECO:0000256" key="8">
    <source>
        <dbReference type="ARBA" id="ARBA00023136"/>
    </source>
</evidence>
<gene>
    <name evidence="16" type="ORF">SB6408_02529</name>
</gene>
<keyword evidence="5 11" id="KW-0812">Transmembrane</keyword>
<dbReference type="SUPFAM" id="SSF56935">
    <property type="entry name" value="Porins"/>
    <property type="match status" value="1"/>
</dbReference>
<comment type="similarity">
    <text evidence="2">Belongs to the TonB-dependent receptor family. Hemoglobin/haptoglobin binding protein subfamily.</text>
</comment>
<evidence type="ECO:0000256" key="13">
    <source>
        <dbReference type="SAM" id="MobiDB-lite"/>
    </source>
</evidence>
<proteinExistence type="inferred from homology"/>
<keyword evidence="3 11" id="KW-0813">Transport</keyword>
<dbReference type="InterPro" id="IPR039426">
    <property type="entry name" value="TonB-dep_rcpt-like"/>
</dbReference>
<dbReference type="EMBL" id="CABGHF010000065">
    <property type="protein sequence ID" value="VUT07792.1"/>
    <property type="molecule type" value="Genomic_DNA"/>
</dbReference>
<dbReference type="Pfam" id="PF07715">
    <property type="entry name" value="Plug"/>
    <property type="match status" value="1"/>
</dbReference>
<keyword evidence="8 11" id="KW-0472">Membrane</keyword>
<accession>A0A564NPX2</accession>
<comment type="subcellular location">
    <subcellularLocation>
        <location evidence="1 11">Cell outer membrane</location>
        <topology evidence="1 11">Multi-pass membrane protein</topology>
    </subcellularLocation>
</comment>
<evidence type="ECO:0000256" key="6">
    <source>
        <dbReference type="ARBA" id="ARBA00022729"/>
    </source>
</evidence>
<evidence type="ECO:0000256" key="5">
    <source>
        <dbReference type="ARBA" id="ARBA00022692"/>
    </source>
</evidence>
<dbReference type="GO" id="GO:0015344">
    <property type="term" value="F:siderophore uptake transmembrane transporter activity"/>
    <property type="evidence" value="ECO:0007669"/>
    <property type="project" value="TreeGrafter"/>
</dbReference>
<evidence type="ECO:0000256" key="4">
    <source>
        <dbReference type="ARBA" id="ARBA00022452"/>
    </source>
</evidence>
<keyword evidence="7 12" id="KW-0798">TonB box</keyword>
<evidence type="ECO:0000256" key="1">
    <source>
        <dbReference type="ARBA" id="ARBA00004571"/>
    </source>
</evidence>
<feature type="domain" description="TonB-dependent receptor plug" evidence="15">
    <location>
        <begin position="77"/>
        <end position="198"/>
    </location>
</feature>
<evidence type="ECO:0000259" key="15">
    <source>
        <dbReference type="Pfam" id="PF07715"/>
    </source>
</evidence>
<evidence type="ECO:0000256" key="12">
    <source>
        <dbReference type="RuleBase" id="RU003357"/>
    </source>
</evidence>
<dbReference type="InterPro" id="IPR036942">
    <property type="entry name" value="Beta-barrel_TonB_sf"/>
</dbReference>
<feature type="domain" description="TonB-dependent receptor-like beta-barrel" evidence="14">
    <location>
        <begin position="348"/>
        <end position="760"/>
    </location>
</feature>
<dbReference type="AlphaFoldDB" id="A0A564NPX2"/>
<keyword evidence="6" id="KW-0732">Signal</keyword>
<reference evidence="16 17" key="1">
    <citation type="submission" date="2019-07" db="EMBL/GenBank/DDBJ databases">
        <authorList>
            <person name="Brisse S."/>
            <person name="Rodrigues C."/>
            <person name="Thorpe H."/>
        </authorList>
    </citation>
    <scope>NUCLEOTIDE SEQUENCE [LARGE SCALE GENOMIC DNA]</scope>
    <source>
        <strain evidence="16">SB6408</strain>
    </source>
</reference>
<dbReference type="Gene3D" id="2.40.170.20">
    <property type="entry name" value="TonB-dependent receptor, beta-barrel domain"/>
    <property type="match status" value="1"/>
</dbReference>
<evidence type="ECO:0000313" key="16">
    <source>
        <dbReference type="EMBL" id="VUT07792.1"/>
    </source>
</evidence>
<evidence type="ECO:0000256" key="3">
    <source>
        <dbReference type="ARBA" id="ARBA00022448"/>
    </source>
</evidence>
<evidence type="ECO:0000256" key="11">
    <source>
        <dbReference type="PROSITE-ProRule" id="PRU01360"/>
    </source>
</evidence>
<dbReference type="InterPro" id="IPR000531">
    <property type="entry name" value="Beta-barrel_TonB"/>
</dbReference>
<dbReference type="InterPro" id="IPR012910">
    <property type="entry name" value="Plug_dom"/>
</dbReference>
<dbReference type="PROSITE" id="PS52016">
    <property type="entry name" value="TONB_DEPENDENT_REC_3"/>
    <property type="match status" value="1"/>
</dbReference>